<dbReference type="AlphaFoldDB" id="A0AAD1Z5Z3"/>
<evidence type="ECO:0000313" key="2">
    <source>
        <dbReference type="EMBL" id="CAI9763414.1"/>
    </source>
</evidence>
<keyword evidence="1" id="KW-0472">Membrane</keyword>
<reference evidence="2" key="1">
    <citation type="submission" date="2023-05" db="EMBL/GenBank/DDBJ databases">
        <authorList>
            <person name="Huff M."/>
        </authorList>
    </citation>
    <scope>NUCLEOTIDE SEQUENCE</scope>
</reference>
<feature type="transmembrane region" description="Helical" evidence="1">
    <location>
        <begin position="88"/>
        <end position="108"/>
    </location>
</feature>
<name>A0AAD1Z5Z3_9LAMI</name>
<gene>
    <name evidence="2" type="ORF">FPE_LOCUS10844</name>
</gene>
<dbReference type="PANTHER" id="PTHR33133">
    <property type="entry name" value="OS08G0107100 PROTEIN-RELATED"/>
    <property type="match status" value="1"/>
</dbReference>
<dbReference type="Proteomes" id="UP000834106">
    <property type="component" value="Chromosome 6"/>
</dbReference>
<feature type="transmembrane region" description="Helical" evidence="1">
    <location>
        <begin position="34"/>
        <end position="67"/>
    </location>
</feature>
<keyword evidence="1" id="KW-1133">Transmembrane helix</keyword>
<keyword evidence="1" id="KW-0812">Transmembrane</keyword>
<keyword evidence="3" id="KW-1185">Reference proteome</keyword>
<proteinExistence type="predicted"/>
<organism evidence="2 3">
    <name type="scientific">Fraxinus pennsylvanica</name>
    <dbReference type="NCBI Taxonomy" id="56036"/>
    <lineage>
        <taxon>Eukaryota</taxon>
        <taxon>Viridiplantae</taxon>
        <taxon>Streptophyta</taxon>
        <taxon>Embryophyta</taxon>
        <taxon>Tracheophyta</taxon>
        <taxon>Spermatophyta</taxon>
        <taxon>Magnoliopsida</taxon>
        <taxon>eudicotyledons</taxon>
        <taxon>Gunneridae</taxon>
        <taxon>Pentapetalae</taxon>
        <taxon>asterids</taxon>
        <taxon>lamiids</taxon>
        <taxon>Lamiales</taxon>
        <taxon>Oleaceae</taxon>
        <taxon>Oleeae</taxon>
        <taxon>Fraxinus</taxon>
    </lineage>
</organism>
<dbReference type="EMBL" id="OU503041">
    <property type="protein sequence ID" value="CAI9763414.1"/>
    <property type="molecule type" value="Genomic_DNA"/>
</dbReference>
<sequence>MVTFIWNFLIVFAYNIVSILIFILWALLFGSIKFVGPIILISLAVIYLSGFVYISIIWHLASVVSVLEEFYGLNAVTKSQGLIRGKTGISAATFLVLILIFFGIQLGFEYFVVLGFGDHLGGYLGDYVPLKTKDVQLGEFEA</sequence>
<evidence type="ECO:0000256" key="1">
    <source>
        <dbReference type="SAM" id="Phobius"/>
    </source>
</evidence>
<dbReference type="PANTHER" id="PTHR33133:SF5">
    <property type="entry name" value="OS08G0107100 PROTEIN"/>
    <property type="match status" value="1"/>
</dbReference>
<protein>
    <submittedName>
        <fullName evidence="2">Uncharacterized protein</fullName>
    </submittedName>
</protein>
<feature type="transmembrane region" description="Helical" evidence="1">
    <location>
        <begin position="7"/>
        <end position="28"/>
    </location>
</feature>
<evidence type="ECO:0000313" key="3">
    <source>
        <dbReference type="Proteomes" id="UP000834106"/>
    </source>
</evidence>
<accession>A0AAD1Z5Z3</accession>